<evidence type="ECO:0000259" key="14">
    <source>
        <dbReference type="Pfam" id="PF23860"/>
    </source>
</evidence>
<evidence type="ECO:0000313" key="17">
    <source>
        <dbReference type="EMBL" id="KAJ6643479.1"/>
    </source>
</evidence>
<feature type="transmembrane region" description="Helical" evidence="12">
    <location>
        <begin position="599"/>
        <end position="617"/>
    </location>
</feature>
<evidence type="ECO:0000256" key="8">
    <source>
        <dbReference type="ARBA" id="ARBA00022824"/>
    </source>
</evidence>
<sequence>MVNPGFLVVFCLSFLVFTEATKTIDSHLSSADLERLSGVFDDALASSDIQSIYYGAMHIKDLQKKHSVLCPKVTQLHKESKLNDFEKNFYLVNIYKKLACPNPISESIQSAISLKKEFSNSQEMFFNYQSTRALGFQIVDEIKTALAKNLQTIVRKDDSFASLGYAFHVAAELGATGAPIADWIEGAFAQADEIGGKMLQFEGGLSVTALVLNGAFKLTKALKKPAPITEEQTYKFVTYLLSRRSVQIPKGAHVLIESLALISADKTVSPICVQIVGNGQIQPDSPLVHVKIVDLLGKPLSPHVSSVSATVTAKQSSTPLVTKQALISKSSDKTVFELNLSSAKPVRGLYDVQIFADQYTQTLGIKILGKVKVKGLEIGVGESDSTSALKKQTVEYPNKLSEELNADAQQKVILRVTLADEATGQPMTVHQAFIRLQHKETSEEIIFVAEQDTSKAYKFDMDVGARSADFGHNSGLYSMDLIVGDASLSNSFKWYVADIQLKFSSQPKVANKTPIRSSRPEIVHQFREPEKRPARFVSDLFTGLCIVPLLVLFVLWSKLKVNLSDFPFSLSALGFHLGFGAILSLFCLFFWKLNMFDTIRYLLPLALATFFFGNRLLRSIAARKSS</sequence>
<dbReference type="InterPro" id="IPR056790">
    <property type="entry name" value="Ribophorin_II_C"/>
</dbReference>
<keyword evidence="18" id="KW-1185">Reference proteome</keyword>
<dbReference type="GO" id="GO:0006487">
    <property type="term" value="P:protein N-linked glycosylation"/>
    <property type="evidence" value="ECO:0007669"/>
    <property type="project" value="UniProtKB-UniRule"/>
</dbReference>
<comment type="subcellular location">
    <subcellularLocation>
        <location evidence="2 12">Endoplasmic reticulum membrane</location>
        <topology evidence="2 12">Multi-pass membrane protein</topology>
    </subcellularLocation>
</comment>
<dbReference type="EMBL" id="WJQU01000002">
    <property type="protein sequence ID" value="KAJ6643479.1"/>
    <property type="molecule type" value="Genomic_DNA"/>
</dbReference>
<evidence type="ECO:0000256" key="2">
    <source>
        <dbReference type="ARBA" id="ARBA00004477"/>
    </source>
</evidence>
<dbReference type="Pfam" id="PF23860">
    <property type="entry name" value="Ribophorin_II_3rd"/>
    <property type="match status" value="1"/>
</dbReference>
<feature type="domain" description="Ribophorin II second" evidence="15">
    <location>
        <begin position="271"/>
        <end position="360"/>
    </location>
</feature>
<dbReference type="InterPro" id="IPR055374">
    <property type="entry name" value="Ribophorin_II_3rd"/>
</dbReference>
<keyword evidence="9 12" id="KW-1133">Transmembrane helix</keyword>
<evidence type="ECO:0000256" key="9">
    <source>
        <dbReference type="ARBA" id="ARBA00022989"/>
    </source>
</evidence>
<feature type="domain" description="Ribophorin II N-terminal" evidence="13">
    <location>
        <begin position="28"/>
        <end position="262"/>
    </location>
</feature>
<evidence type="ECO:0000256" key="5">
    <source>
        <dbReference type="ARBA" id="ARBA00017612"/>
    </source>
</evidence>
<feature type="transmembrane region" description="Helical" evidence="12">
    <location>
        <begin position="536"/>
        <end position="556"/>
    </location>
</feature>
<evidence type="ECO:0000256" key="7">
    <source>
        <dbReference type="ARBA" id="ARBA00022729"/>
    </source>
</evidence>
<comment type="subunit">
    <text evidence="11">Component of the oligosaccharyltransferase (OST) complex. OST exists in two different complex forms which contain common core subunits RPN1, RPN2, OST48, OST4, DAD1 and TMEM258, either STT3A or STT3B as catalytic subunits, and form-specific accessory subunits. STT3A complex assembly occurs through the formation of 3 subcomplexes. Subcomplex 1 contains RPN1 and TMEM258, subcomplex 2 contains the STT3A-specific subunits STT3A, DC2/OSTC, and KCP2 as well as the core subunit OST4, and subcomplex 3 contains RPN2, DAD1, and OST48. The STT3A complex can form stable complexes with the Sec61 complex or with both the Sec61 and TRAP complexes. Interacts with DDI2. Interacts with TMEM35A/NACHO.</text>
</comment>
<evidence type="ECO:0000256" key="12">
    <source>
        <dbReference type="RuleBase" id="RU366029"/>
    </source>
</evidence>
<comment type="function">
    <text evidence="1 12">Subunit of the oligosaccharyl transferase (OST) complex that catalyzes the initial transfer of a defined glycan (Glc(3)Man(9)GlcNAc(2) in eukaryotes) from the lipid carrier dolichol-pyrophosphate to an asparagine residue within an Asn-X-Ser/Thr consensus motif in nascent polypeptide chains, the first step in protein N-glycosylation. N-glycosylation occurs cotranslationally and the complex associates with the Sec61 complex at the channel-forming translocon complex that mediates protein translocation across the endoplasmic reticulum (ER). All subunits are required for a maximal enzyme activity.</text>
</comment>
<evidence type="ECO:0000256" key="3">
    <source>
        <dbReference type="ARBA" id="ARBA00004922"/>
    </source>
</evidence>
<evidence type="ECO:0000256" key="4">
    <source>
        <dbReference type="ARBA" id="ARBA00009038"/>
    </source>
</evidence>
<feature type="chain" id="PRO_5040543152" description="Dolichyl-diphosphooligosaccharide--protein glycosyltransferase subunit 2" evidence="12">
    <location>
        <begin position="21"/>
        <end position="626"/>
    </location>
</feature>
<comment type="caution">
    <text evidence="17">The sequence shown here is derived from an EMBL/GenBank/DDBJ whole genome shotgun (WGS) entry which is preliminary data.</text>
</comment>
<dbReference type="Pfam" id="PF25147">
    <property type="entry name" value="Ribophorin_II_C"/>
    <property type="match status" value="1"/>
</dbReference>
<proteinExistence type="inferred from homology"/>
<dbReference type="Pfam" id="PF05817">
    <property type="entry name" value="Ribophorin_II"/>
    <property type="match status" value="1"/>
</dbReference>
<evidence type="ECO:0000259" key="16">
    <source>
        <dbReference type="Pfam" id="PF25147"/>
    </source>
</evidence>
<feature type="transmembrane region" description="Helical" evidence="12">
    <location>
        <begin position="568"/>
        <end position="593"/>
    </location>
</feature>
<dbReference type="GO" id="GO:0008250">
    <property type="term" value="C:oligosaccharyltransferase complex"/>
    <property type="evidence" value="ECO:0007669"/>
    <property type="project" value="UniProtKB-UniRule"/>
</dbReference>
<dbReference type="PANTHER" id="PTHR12640">
    <property type="entry name" value="RIBOPHORIN II"/>
    <property type="match status" value="1"/>
</dbReference>
<keyword evidence="10 12" id="KW-0472">Membrane</keyword>
<gene>
    <name evidence="17" type="primary">RPN2</name>
    <name evidence="17" type="ORF">Bhyg_08441</name>
</gene>
<dbReference type="PANTHER" id="PTHR12640:SF0">
    <property type="entry name" value="DOLICHYL-DIPHOSPHOOLIGOSACCHARIDE--PROTEIN GLYCOSYLTRANSFERASE SUBUNIT 2"/>
    <property type="match status" value="1"/>
</dbReference>
<protein>
    <recommendedName>
        <fullName evidence="5 12">Dolichyl-diphosphooligosaccharide--protein glycosyltransferase subunit 2</fullName>
    </recommendedName>
    <alternativeName>
        <fullName evidence="12">Ribophorin-2</fullName>
    </alternativeName>
</protein>
<organism evidence="17 18">
    <name type="scientific">Pseudolycoriella hygida</name>
    <dbReference type="NCBI Taxonomy" id="35572"/>
    <lineage>
        <taxon>Eukaryota</taxon>
        <taxon>Metazoa</taxon>
        <taxon>Ecdysozoa</taxon>
        <taxon>Arthropoda</taxon>
        <taxon>Hexapoda</taxon>
        <taxon>Insecta</taxon>
        <taxon>Pterygota</taxon>
        <taxon>Neoptera</taxon>
        <taxon>Endopterygota</taxon>
        <taxon>Diptera</taxon>
        <taxon>Nematocera</taxon>
        <taxon>Sciaroidea</taxon>
        <taxon>Sciaridae</taxon>
        <taxon>Pseudolycoriella</taxon>
    </lineage>
</organism>
<comment type="similarity">
    <text evidence="4 12">Belongs to the SWP1 family.</text>
</comment>
<name>A0A9Q0N6F1_9DIPT</name>
<dbReference type="Pfam" id="PF23861">
    <property type="entry name" value="Ribophorin_II_2nd"/>
    <property type="match status" value="1"/>
</dbReference>
<dbReference type="AlphaFoldDB" id="A0A9Q0N6F1"/>
<feature type="domain" description="Ribophorin II C-terminal" evidence="16">
    <location>
        <begin position="526"/>
        <end position="624"/>
    </location>
</feature>
<feature type="signal peptide" evidence="12">
    <location>
        <begin position="1"/>
        <end position="20"/>
    </location>
</feature>
<evidence type="ECO:0000256" key="6">
    <source>
        <dbReference type="ARBA" id="ARBA00022692"/>
    </source>
</evidence>
<dbReference type="InterPro" id="IPR008814">
    <property type="entry name" value="Swp1"/>
</dbReference>
<keyword evidence="6 12" id="KW-0812">Transmembrane</keyword>
<keyword evidence="8 12" id="KW-0256">Endoplasmic reticulum</keyword>
<dbReference type="Proteomes" id="UP001151699">
    <property type="component" value="Chromosome B"/>
</dbReference>
<dbReference type="InterPro" id="IPR055375">
    <property type="entry name" value="Ribophorin_II_2nd"/>
</dbReference>
<dbReference type="InterPro" id="IPR055373">
    <property type="entry name" value="Ribophorin_II_N"/>
</dbReference>
<evidence type="ECO:0000256" key="10">
    <source>
        <dbReference type="ARBA" id="ARBA00023136"/>
    </source>
</evidence>
<dbReference type="OrthoDB" id="432292at2759"/>
<evidence type="ECO:0000259" key="15">
    <source>
        <dbReference type="Pfam" id="PF23861"/>
    </source>
</evidence>
<accession>A0A9Q0N6F1</accession>
<evidence type="ECO:0000313" key="18">
    <source>
        <dbReference type="Proteomes" id="UP001151699"/>
    </source>
</evidence>
<reference evidence="17" key="1">
    <citation type="submission" date="2022-07" db="EMBL/GenBank/DDBJ databases">
        <authorList>
            <person name="Trinca V."/>
            <person name="Uliana J.V.C."/>
            <person name="Torres T.T."/>
            <person name="Ward R.J."/>
            <person name="Monesi N."/>
        </authorList>
    </citation>
    <scope>NUCLEOTIDE SEQUENCE</scope>
    <source>
        <strain evidence="17">HSMRA1968</strain>
        <tissue evidence="17">Whole embryos</tissue>
    </source>
</reference>
<keyword evidence="7 12" id="KW-0732">Signal</keyword>
<evidence type="ECO:0000256" key="11">
    <source>
        <dbReference type="ARBA" id="ARBA00046750"/>
    </source>
</evidence>
<evidence type="ECO:0000259" key="13">
    <source>
        <dbReference type="Pfam" id="PF05817"/>
    </source>
</evidence>
<feature type="domain" description="Ribophorin II third" evidence="14">
    <location>
        <begin position="376"/>
        <end position="501"/>
    </location>
</feature>
<comment type="pathway">
    <text evidence="3 12">Protein modification; protein glycosylation.</text>
</comment>
<evidence type="ECO:0000256" key="1">
    <source>
        <dbReference type="ARBA" id="ARBA00002791"/>
    </source>
</evidence>